<accession>A0ABQ9E9P8</accession>
<feature type="region of interest" description="Disordered" evidence="2">
    <location>
        <begin position="453"/>
        <end position="586"/>
    </location>
</feature>
<comment type="caution">
    <text evidence="4">The sequence shown here is derived from an EMBL/GenBank/DDBJ whole genome shotgun (WGS) entry which is preliminary data.</text>
</comment>
<dbReference type="PANTHER" id="PTHR22545:SF0">
    <property type="entry name" value="CENTROSOMAL PROTEIN OF 95 KDA"/>
    <property type="match status" value="1"/>
</dbReference>
<feature type="region of interest" description="Disordered" evidence="2">
    <location>
        <begin position="158"/>
        <end position="228"/>
    </location>
</feature>
<name>A0ABQ9E9P8_TEGGR</name>
<dbReference type="Gene3D" id="1.10.418.10">
    <property type="entry name" value="Calponin-like domain"/>
    <property type="match status" value="1"/>
</dbReference>
<feature type="compositionally biased region" description="Polar residues" evidence="2">
    <location>
        <begin position="205"/>
        <end position="228"/>
    </location>
</feature>
<evidence type="ECO:0000256" key="2">
    <source>
        <dbReference type="SAM" id="MobiDB-lite"/>
    </source>
</evidence>
<feature type="coiled-coil region" evidence="1">
    <location>
        <begin position="943"/>
        <end position="977"/>
    </location>
</feature>
<dbReference type="PANTHER" id="PTHR22545">
    <property type="entry name" value="CENTROSOMAL PROTEIN OF 95 KDA"/>
    <property type="match status" value="1"/>
</dbReference>
<feature type="compositionally biased region" description="Basic and acidic residues" evidence="2">
    <location>
        <begin position="517"/>
        <end position="532"/>
    </location>
</feature>
<organism evidence="4 5">
    <name type="scientific">Tegillarca granosa</name>
    <name type="common">Malaysian cockle</name>
    <name type="synonym">Anadara granosa</name>
    <dbReference type="NCBI Taxonomy" id="220873"/>
    <lineage>
        <taxon>Eukaryota</taxon>
        <taxon>Metazoa</taxon>
        <taxon>Spiralia</taxon>
        <taxon>Lophotrochozoa</taxon>
        <taxon>Mollusca</taxon>
        <taxon>Bivalvia</taxon>
        <taxon>Autobranchia</taxon>
        <taxon>Pteriomorphia</taxon>
        <taxon>Arcoida</taxon>
        <taxon>Arcoidea</taxon>
        <taxon>Arcidae</taxon>
        <taxon>Tegillarca</taxon>
    </lineage>
</organism>
<evidence type="ECO:0000259" key="3">
    <source>
        <dbReference type="Pfam" id="PF19016"/>
    </source>
</evidence>
<feature type="region of interest" description="Disordered" evidence="2">
    <location>
        <begin position="699"/>
        <end position="730"/>
    </location>
</feature>
<dbReference type="InterPro" id="IPR036872">
    <property type="entry name" value="CH_dom_sf"/>
</dbReference>
<keyword evidence="1" id="KW-0175">Coiled coil</keyword>
<dbReference type="Pfam" id="PF19016">
    <property type="entry name" value="DUF5745"/>
    <property type="match status" value="1"/>
</dbReference>
<dbReference type="InterPro" id="IPR044039">
    <property type="entry name" value="DUF5745"/>
</dbReference>
<evidence type="ECO:0000313" key="5">
    <source>
        <dbReference type="Proteomes" id="UP001217089"/>
    </source>
</evidence>
<dbReference type="Proteomes" id="UP001217089">
    <property type="component" value="Unassembled WGS sequence"/>
</dbReference>
<reference evidence="4 5" key="1">
    <citation type="submission" date="2022-12" db="EMBL/GenBank/DDBJ databases">
        <title>Chromosome-level genome of Tegillarca granosa.</title>
        <authorList>
            <person name="Kim J."/>
        </authorList>
    </citation>
    <scope>NUCLEOTIDE SEQUENCE [LARGE SCALE GENOMIC DNA]</scope>
    <source>
        <strain evidence="4">Teg-2019</strain>
        <tissue evidence="4">Adductor muscle</tissue>
    </source>
</reference>
<feature type="domain" description="DUF5745" evidence="3">
    <location>
        <begin position="58"/>
        <end position="114"/>
    </location>
</feature>
<protein>
    <recommendedName>
        <fullName evidence="3">DUF5745 domain-containing protein</fullName>
    </recommendedName>
</protein>
<dbReference type="InterPro" id="IPR026619">
    <property type="entry name" value="CEP95"/>
</dbReference>
<evidence type="ECO:0000313" key="4">
    <source>
        <dbReference type="EMBL" id="KAJ8302073.1"/>
    </source>
</evidence>
<feature type="compositionally biased region" description="Basic and acidic residues" evidence="2">
    <location>
        <begin position="472"/>
        <end position="481"/>
    </location>
</feature>
<feature type="compositionally biased region" description="Polar residues" evidence="2">
    <location>
        <begin position="507"/>
        <end position="516"/>
    </location>
</feature>
<gene>
    <name evidence="4" type="ORF">KUTeg_021060</name>
</gene>
<dbReference type="EMBL" id="JARBDR010000918">
    <property type="protein sequence ID" value="KAJ8302073.1"/>
    <property type="molecule type" value="Genomic_DNA"/>
</dbReference>
<sequence>MNLISNKMSAEDQRIIRQANTLLKQLNSENLISSVEDLSAATYVSLFEGLCGERLEGIIRNPVSKEDEIHNCQCVINVLASDVLHTSLSHISGADVIKGDREAVLNLLEIFSGLLEYILNKIDTDVSTDGEGDHHKHIDDDPDRVKPEVIDRILERELHRSKTESSPTAKISKPVSSVYWEEEDESPKKSAGNLSDTAALIALGQESSTGLRETTLSSPSKSRATADSTNDIMKEVEDIEKRLEKVPLVQGRLFNDVPVTTSLPSRTEMVSMPTSKPTDSVPYSLSTGYEIPVTKPSSKLANQGESLSSILDKDYPYLKAKAEGKLYSMESQAKTTPDSQPTFSASSRYYPSTVPPSMTALHRDLYVPSTTIGIGERPTARSRIPHQRSGSFENLESMVEETVAMARAAVDASPTRAKTMLQTLETKYQPGTRLSQTNSRLYDNNILKETRDPIVTSQFTSNLPRRTTSPIRKPEDDRLSDTELTPSKGRRKVSFMDERSLTEEDSSLSYQRTSPSPRDRPTVKNAWVDDRPPISVHIQSPKSKVEPVKTKPYRYTSKPSPVSKRRLDKGSSYLDMDSTSDRENSEYDERLRRKFHEIIDDVLSEDELMPARFKSRSDPRRVKFENITNKERPAYTIRDTQKLLNKERDYGKKKIDFLQKIYQEDLDELVSEAKHELGKEKKATKQTETDFKKKVLTAPKKKTPAKTKDAASSRKLHISKQHVVSSKAKKHTASGLIPAAKGNKLTIKDDDDILPLLLKEFPHLHLSLHTWHELWRKGINQIEQVTRAHQEVRRKKSRAKSELEQAERRQEILVNIMKKELEHGQRMKDIKERKKQTLATKNQLHEKRMQSARSRKYYDDYQVRLRSKMLKRGTREEMIFKKLFKEGLDIQKDRIRELRKYAKEQRDAQSKHQRNEVESIENYYRDQFDMLAESITNERHELMIREKAQQKVLEQMKKELRKKMEKEIKDLQEQLCRDDDDAYFRQLDADRVIQDLQMAKYHVKV</sequence>
<keyword evidence="5" id="KW-1185">Reference proteome</keyword>
<evidence type="ECO:0000256" key="1">
    <source>
        <dbReference type="SAM" id="Coils"/>
    </source>
</evidence>
<feature type="compositionally biased region" description="Polar residues" evidence="2">
    <location>
        <begin position="455"/>
        <end position="470"/>
    </location>
</feature>
<feature type="coiled-coil region" evidence="1">
    <location>
        <begin position="782"/>
        <end position="847"/>
    </location>
</feature>
<proteinExistence type="predicted"/>